<keyword evidence="4 6" id="KW-0274">FAD</keyword>
<feature type="domain" description="Acyl-CoA dehydrogenase/oxidase C-terminal" evidence="7">
    <location>
        <begin position="243"/>
        <end position="397"/>
    </location>
</feature>
<dbReference type="OrthoDB" id="7316074at2"/>
<dbReference type="InterPro" id="IPR036250">
    <property type="entry name" value="AcylCo_DH-like_C"/>
</dbReference>
<name>A0YA78_9GAMM</name>
<dbReference type="Gene3D" id="2.40.110.10">
    <property type="entry name" value="Butyryl-CoA Dehydrogenase, subunit A, domain 2"/>
    <property type="match status" value="1"/>
</dbReference>
<dbReference type="SUPFAM" id="SSF56645">
    <property type="entry name" value="Acyl-CoA dehydrogenase NM domain-like"/>
    <property type="match status" value="1"/>
</dbReference>
<comment type="cofactor">
    <cofactor evidence="1 6">
        <name>FAD</name>
        <dbReference type="ChEBI" id="CHEBI:57692"/>
    </cofactor>
</comment>
<proteinExistence type="inferred from homology"/>
<evidence type="ECO:0000256" key="5">
    <source>
        <dbReference type="ARBA" id="ARBA00023002"/>
    </source>
</evidence>
<dbReference type="PANTHER" id="PTHR43292:SF3">
    <property type="entry name" value="ACYL-COA DEHYDROGENASE FADE29"/>
    <property type="match status" value="1"/>
</dbReference>
<dbReference type="InterPro" id="IPR046373">
    <property type="entry name" value="Acyl-CoA_Oxase/DH_mid-dom_sf"/>
</dbReference>
<evidence type="ECO:0000313" key="10">
    <source>
        <dbReference type="EMBL" id="EAW33032.1"/>
    </source>
</evidence>
<comment type="caution">
    <text evidence="10">The sequence shown here is derived from an EMBL/GenBank/DDBJ whole genome shotgun (WGS) entry which is preliminary data.</text>
</comment>
<keyword evidence="3 6" id="KW-0285">Flavoprotein</keyword>
<dbReference type="InterPro" id="IPR013786">
    <property type="entry name" value="AcylCoA_DH/ox_N"/>
</dbReference>
<evidence type="ECO:0000256" key="1">
    <source>
        <dbReference type="ARBA" id="ARBA00001974"/>
    </source>
</evidence>
<dbReference type="Gene3D" id="1.20.140.10">
    <property type="entry name" value="Butyryl-CoA Dehydrogenase, subunit A, domain 3"/>
    <property type="match status" value="1"/>
</dbReference>
<evidence type="ECO:0000259" key="7">
    <source>
        <dbReference type="Pfam" id="PF00441"/>
    </source>
</evidence>
<dbReference type="InterPro" id="IPR037069">
    <property type="entry name" value="AcylCoA_DH/ox_N_sf"/>
</dbReference>
<feature type="domain" description="Acyl-CoA dehydrogenase/oxidase N-terminal" evidence="9">
    <location>
        <begin position="48"/>
        <end position="133"/>
    </location>
</feature>
<evidence type="ECO:0000259" key="9">
    <source>
        <dbReference type="Pfam" id="PF02771"/>
    </source>
</evidence>
<keyword evidence="11" id="KW-1185">Reference proteome</keyword>
<evidence type="ECO:0000313" key="11">
    <source>
        <dbReference type="Proteomes" id="UP000004931"/>
    </source>
</evidence>
<gene>
    <name evidence="10" type="ORF">GP2143_17291</name>
</gene>
<dbReference type="Pfam" id="PF00441">
    <property type="entry name" value="Acyl-CoA_dh_1"/>
    <property type="match status" value="1"/>
</dbReference>
<dbReference type="GO" id="GO:0016627">
    <property type="term" value="F:oxidoreductase activity, acting on the CH-CH group of donors"/>
    <property type="evidence" value="ECO:0007669"/>
    <property type="project" value="InterPro"/>
</dbReference>
<dbReference type="PANTHER" id="PTHR43292">
    <property type="entry name" value="ACYL-COA DEHYDROGENASE"/>
    <property type="match status" value="1"/>
</dbReference>
<dbReference type="Pfam" id="PF02771">
    <property type="entry name" value="Acyl-CoA_dh_N"/>
    <property type="match status" value="1"/>
</dbReference>
<dbReference type="Gene3D" id="1.10.540.10">
    <property type="entry name" value="Acyl-CoA dehydrogenase/oxidase, N-terminal domain"/>
    <property type="match status" value="1"/>
</dbReference>
<dbReference type="EMBL" id="AAVT01000001">
    <property type="protein sequence ID" value="EAW33032.1"/>
    <property type="molecule type" value="Genomic_DNA"/>
</dbReference>
<dbReference type="AlphaFoldDB" id="A0YA78"/>
<dbReference type="InterPro" id="IPR009100">
    <property type="entry name" value="AcylCoA_DH/oxidase_NM_dom_sf"/>
</dbReference>
<dbReference type="FunFam" id="2.40.110.10:FF:000011">
    <property type="entry name" value="Acyl-CoA dehydrogenase FadE34"/>
    <property type="match status" value="1"/>
</dbReference>
<reference evidence="10 11" key="1">
    <citation type="journal article" date="2010" name="J. Bacteriol.">
        <title>Genome sequence of the oligotrophic marine Gammaproteobacterium HTCC2143, isolated from the Oregon Coast.</title>
        <authorList>
            <person name="Oh H.M."/>
            <person name="Kang I."/>
            <person name="Ferriera S."/>
            <person name="Giovannoni S.J."/>
            <person name="Cho J.C."/>
        </authorList>
    </citation>
    <scope>NUCLEOTIDE SEQUENCE [LARGE SCALE GENOMIC DNA]</scope>
    <source>
        <strain evidence="10 11">HTCC2143</strain>
    </source>
</reference>
<accession>A0YA78</accession>
<organism evidence="10 11">
    <name type="scientific">marine gamma proteobacterium HTCC2143</name>
    <dbReference type="NCBI Taxonomy" id="247633"/>
    <lineage>
        <taxon>Bacteria</taxon>
        <taxon>Pseudomonadati</taxon>
        <taxon>Pseudomonadota</taxon>
        <taxon>Gammaproteobacteria</taxon>
        <taxon>Cellvibrionales</taxon>
        <taxon>Spongiibacteraceae</taxon>
        <taxon>BD1-7 clade</taxon>
    </lineage>
</organism>
<evidence type="ECO:0000259" key="8">
    <source>
        <dbReference type="Pfam" id="PF02770"/>
    </source>
</evidence>
<dbReference type="Pfam" id="PF02770">
    <property type="entry name" value="Acyl-CoA_dh_M"/>
    <property type="match status" value="1"/>
</dbReference>
<keyword evidence="5 6" id="KW-0560">Oxidoreductase</keyword>
<evidence type="ECO:0000256" key="2">
    <source>
        <dbReference type="ARBA" id="ARBA00009347"/>
    </source>
</evidence>
<feature type="domain" description="Acyl-CoA oxidase/dehydrogenase middle" evidence="8">
    <location>
        <begin position="139"/>
        <end position="220"/>
    </location>
</feature>
<dbReference type="InterPro" id="IPR052161">
    <property type="entry name" value="Mycobact_Acyl-CoA_DH"/>
</dbReference>
<protein>
    <submittedName>
        <fullName evidence="10">Acyl-CoA dehydrogenase-like protein</fullName>
    </submittedName>
</protein>
<dbReference type="InterPro" id="IPR009075">
    <property type="entry name" value="AcylCo_DH/oxidase_C"/>
</dbReference>
<dbReference type="STRING" id="247633.GP2143_17291"/>
<dbReference type="GO" id="GO:0050660">
    <property type="term" value="F:flavin adenine dinucleotide binding"/>
    <property type="evidence" value="ECO:0007669"/>
    <property type="project" value="InterPro"/>
</dbReference>
<dbReference type="Proteomes" id="UP000004931">
    <property type="component" value="Unassembled WGS sequence"/>
</dbReference>
<dbReference type="GO" id="GO:0005886">
    <property type="term" value="C:plasma membrane"/>
    <property type="evidence" value="ECO:0007669"/>
    <property type="project" value="TreeGrafter"/>
</dbReference>
<evidence type="ECO:0000256" key="4">
    <source>
        <dbReference type="ARBA" id="ARBA00022827"/>
    </source>
</evidence>
<dbReference type="eggNOG" id="COG1960">
    <property type="taxonomic scope" value="Bacteria"/>
</dbReference>
<evidence type="ECO:0000256" key="6">
    <source>
        <dbReference type="RuleBase" id="RU362125"/>
    </source>
</evidence>
<sequence>MDFKFTDKEQAFHDELTDFLIAELPAGWADHPVQWPHDYAHSPYRDPKDMEVHESFIKKIAEKGWLTISWPKEYGGQGFNNMQQAIFDERMSYYRAPAGSSGSVGAGIVGPMLLRIGTKEQQAEFIPRIARGEITFWLGYSEPNAGSDLGAVRTTAIEDGDDLVLNGQKCWSSLAHKADYSWMIVRTDPDARKHQGCSFVIVDNKTPGVEMQPVINILGDHSFNEVFMTDARIPKNNLVGEKNKGFYHLMQALDFERITLVGIGGFKRMFEEIIDYVKTNKRNGKLLSEIPSVRYKLAEIATNIEIGYMLFWRTAEMLDRGEDPNVESSSLKVATTELARDMAEVAMEILGPYGQLTESSEWSPIRALVSRGFLESISATIGAGTSEIMRNIIAQRGLGLPRV</sequence>
<evidence type="ECO:0000256" key="3">
    <source>
        <dbReference type="ARBA" id="ARBA00022630"/>
    </source>
</evidence>
<dbReference type="InterPro" id="IPR006091">
    <property type="entry name" value="Acyl-CoA_Oxase/DH_mid-dom"/>
</dbReference>
<dbReference type="SUPFAM" id="SSF47203">
    <property type="entry name" value="Acyl-CoA dehydrogenase C-terminal domain-like"/>
    <property type="match status" value="1"/>
</dbReference>
<comment type="similarity">
    <text evidence="2 6">Belongs to the acyl-CoA dehydrogenase family.</text>
</comment>